<keyword evidence="1" id="KW-0812">Transmembrane</keyword>
<evidence type="ECO:0000259" key="2">
    <source>
        <dbReference type="PROSITE" id="PS50206"/>
    </source>
</evidence>
<dbReference type="PANTHER" id="PTHR43031:SF1">
    <property type="entry name" value="PYRIDINE NUCLEOTIDE-DISULPHIDE OXIDOREDUCTASE"/>
    <property type="match status" value="1"/>
</dbReference>
<dbReference type="Proteomes" id="UP000008721">
    <property type="component" value="Chromosome"/>
</dbReference>
<dbReference type="InterPro" id="IPR001763">
    <property type="entry name" value="Rhodanese-like_dom"/>
</dbReference>
<dbReference type="SUPFAM" id="SSF52821">
    <property type="entry name" value="Rhodanese/Cell cycle control phosphatase"/>
    <property type="match status" value="1"/>
</dbReference>
<dbReference type="eggNOG" id="COG0607">
    <property type="taxonomic scope" value="Bacteria"/>
</dbReference>
<evidence type="ECO:0000313" key="4">
    <source>
        <dbReference type="Proteomes" id="UP000008721"/>
    </source>
</evidence>
<reference evidence="3 4" key="1">
    <citation type="journal article" date="2012" name="Stand. Genomic Sci.">
        <title>Complete genome sequence of the sulfur compounds oxidizing chemolithoautotroph Sulfuricurvum kujiense type strain (YK-1(T)).</title>
        <authorList>
            <person name="Han C."/>
            <person name="Kotsyurbenko O."/>
            <person name="Chertkov O."/>
            <person name="Held B."/>
            <person name="Lapidus A."/>
            <person name="Nolan M."/>
            <person name="Lucas S."/>
            <person name="Hammon N."/>
            <person name="Deshpande S."/>
            <person name="Cheng J.F."/>
            <person name="Tapia R."/>
            <person name="Goodwin L.A."/>
            <person name="Pitluck S."/>
            <person name="Liolios K."/>
            <person name="Pagani I."/>
            <person name="Ivanova N."/>
            <person name="Mavromatis K."/>
            <person name="Mikhailova N."/>
            <person name="Pati A."/>
            <person name="Chen A."/>
            <person name="Palaniappan K."/>
            <person name="Land M."/>
            <person name="Hauser L."/>
            <person name="Chang Y.J."/>
            <person name="Jeffries C.D."/>
            <person name="Brambilla E.M."/>
            <person name="Rohde M."/>
            <person name="Spring S."/>
            <person name="Sikorski J."/>
            <person name="Goker M."/>
            <person name="Woyke T."/>
            <person name="Bristow J."/>
            <person name="Eisen J.A."/>
            <person name="Markowitz V."/>
            <person name="Hugenholtz P."/>
            <person name="Kyrpides N.C."/>
            <person name="Klenk H.P."/>
            <person name="Detter J.C."/>
        </authorList>
    </citation>
    <scope>NUCLEOTIDE SEQUENCE [LARGE SCALE GENOMIC DNA]</scope>
    <source>
        <strain evidence="4">ATCC BAA-921 / DSM 16994 / JCM 11577 / YK-1</strain>
    </source>
</reference>
<dbReference type="Gene3D" id="3.40.250.10">
    <property type="entry name" value="Rhodanese-like domain"/>
    <property type="match status" value="1"/>
</dbReference>
<dbReference type="RefSeq" id="WP_013460513.1">
    <property type="nucleotide sequence ID" value="NC_014762.1"/>
</dbReference>
<dbReference type="Pfam" id="PF00581">
    <property type="entry name" value="Rhodanese"/>
    <property type="match status" value="1"/>
</dbReference>
<dbReference type="SMART" id="SM00450">
    <property type="entry name" value="RHOD"/>
    <property type="match status" value="1"/>
</dbReference>
<dbReference type="InterPro" id="IPR050229">
    <property type="entry name" value="GlpE_sulfurtransferase"/>
</dbReference>
<protein>
    <submittedName>
        <fullName evidence="3">Rhodanese domain protein</fullName>
    </submittedName>
</protein>
<name>E4U0J9_SULKY</name>
<feature type="domain" description="Rhodanese" evidence="2">
    <location>
        <begin position="47"/>
        <end position="136"/>
    </location>
</feature>
<dbReference type="KEGG" id="sku:Sulku_1655"/>
<dbReference type="HOGENOM" id="CLU_089574_1_5_7"/>
<dbReference type="EMBL" id="CP002355">
    <property type="protein sequence ID" value="ADR34316.1"/>
    <property type="molecule type" value="Genomic_DNA"/>
</dbReference>
<organism evidence="3 4">
    <name type="scientific">Sulfuricurvum kujiense (strain ATCC BAA-921 / DSM 16994 / JCM 11577 / YK-1)</name>
    <dbReference type="NCBI Taxonomy" id="709032"/>
    <lineage>
        <taxon>Bacteria</taxon>
        <taxon>Pseudomonadati</taxon>
        <taxon>Campylobacterota</taxon>
        <taxon>Epsilonproteobacteria</taxon>
        <taxon>Campylobacterales</taxon>
        <taxon>Sulfurimonadaceae</taxon>
        <taxon>Sulfuricurvum</taxon>
    </lineage>
</organism>
<dbReference type="PANTHER" id="PTHR43031">
    <property type="entry name" value="FAD-DEPENDENT OXIDOREDUCTASE"/>
    <property type="match status" value="1"/>
</dbReference>
<dbReference type="PROSITE" id="PS50206">
    <property type="entry name" value="RHODANESE_3"/>
    <property type="match status" value="1"/>
</dbReference>
<gene>
    <name evidence="3" type="ordered locus">Sulku_1655</name>
</gene>
<dbReference type="STRING" id="709032.Sulku_1655"/>
<evidence type="ECO:0000256" key="1">
    <source>
        <dbReference type="SAM" id="Phobius"/>
    </source>
</evidence>
<proteinExistence type="predicted"/>
<dbReference type="OrthoDB" id="9789348at2"/>
<feature type="transmembrane region" description="Helical" evidence="1">
    <location>
        <begin position="6"/>
        <end position="24"/>
    </location>
</feature>
<keyword evidence="1" id="KW-1133">Transmembrane helix</keyword>
<evidence type="ECO:0000313" key="3">
    <source>
        <dbReference type="EMBL" id="ADR34316.1"/>
    </source>
</evidence>
<keyword evidence="4" id="KW-1185">Reference proteome</keyword>
<dbReference type="AlphaFoldDB" id="E4U0J9"/>
<sequence>MNKKQFLNVAYWILIAAMGLYFAYSKGWILTDFKSISSQEADSLIKSDKKITLLDVRTPEEFAQEHIEGATLIPLQTLENNLDLISNAKNQKLIVYCHSGNRSVAASRILAKNGFKPLNMQGGITAWKSAGLRVVQ</sequence>
<accession>E4U0J9</accession>
<dbReference type="InterPro" id="IPR036873">
    <property type="entry name" value="Rhodanese-like_dom_sf"/>
</dbReference>
<dbReference type="CDD" id="cd00158">
    <property type="entry name" value="RHOD"/>
    <property type="match status" value="1"/>
</dbReference>
<keyword evidence="1" id="KW-0472">Membrane</keyword>